<gene>
    <name evidence="1" type="ORF">FOZ63_021298</name>
</gene>
<protein>
    <submittedName>
        <fullName evidence="1">Uncharacterized protein</fullName>
    </submittedName>
</protein>
<comment type="caution">
    <text evidence="1">The sequence shown here is derived from an EMBL/GenBank/DDBJ whole genome shotgun (WGS) entry which is preliminary data.</text>
</comment>
<dbReference type="EMBL" id="JABANO010038503">
    <property type="protein sequence ID" value="KAF4698448.1"/>
    <property type="molecule type" value="Genomic_DNA"/>
</dbReference>
<name>A0A7J6PQQ5_PEROL</name>
<keyword evidence="2" id="KW-1185">Reference proteome</keyword>
<feature type="non-terminal residue" evidence="1">
    <location>
        <position position="1"/>
    </location>
</feature>
<dbReference type="Proteomes" id="UP000553632">
    <property type="component" value="Unassembled WGS sequence"/>
</dbReference>
<evidence type="ECO:0000313" key="1">
    <source>
        <dbReference type="EMBL" id="KAF4698448.1"/>
    </source>
</evidence>
<organism evidence="1 2">
    <name type="scientific">Perkinsus olseni</name>
    <name type="common">Perkinsus atlanticus</name>
    <dbReference type="NCBI Taxonomy" id="32597"/>
    <lineage>
        <taxon>Eukaryota</taxon>
        <taxon>Sar</taxon>
        <taxon>Alveolata</taxon>
        <taxon>Perkinsozoa</taxon>
        <taxon>Perkinsea</taxon>
        <taxon>Perkinsida</taxon>
        <taxon>Perkinsidae</taxon>
        <taxon>Perkinsus</taxon>
    </lineage>
</organism>
<dbReference type="AlphaFoldDB" id="A0A7J6PQQ5"/>
<evidence type="ECO:0000313" key="2">
    <source>
        <dbReference type="Proteomes" id="UP000553632"/>
    </source>
</evidence>
<accession>A0A7J6PQQ5</accession>
<reference evidence="1 2" key="1">
    <citation type="submission" date="2020-04" db="EMBL/GenBank/DDBJ databases">
        <title>Perkinsus olseni comparative genomics.</title>
        <authorList>
            <person name="Bogema D.R."/>
        </authorList>
    </citation>
    <scope>NUCLEOTIDE SEQUENCE [LARGE SCALE GENOMIC DNA]</scope>
    <source>
        <strain evidence="1 2">ATCC PRA-207</strain>
    </source>
</reference>
<proteinExistence type="predicted"/>
<sequence>MLLSLFPLLLATPVVKVATALTARLSDGSRATTAGVPTLPCHTELTAADIVEVHPDPFTRVSCNTASSLSNDKVHHPFCSGFRAPSNTTTELPSPFVEVELKAPYVVRGFEFDPVFAAEP</sequence>